<evidence type="ECO:0000256" key="1">
    <source>
        <dbReference type="ARBA" id="ARBA00004123"/>
    </source>
</evidence>
<dbReference type="PROSITE" id="PS50102">
    <property type="entry name" value="RRM"/>
    <property type="match status" value="4"/>
</dbReference>
<dbReference type="SMART" id="SM00360">
    <property type="entry name" value="RRM"/>
    <property type="match status" value="4"/>
</dbReference>
<dbReference type="InterPro" id="IPR035979">
    <property type="entry name" value="RBD_domain_sf"/>
</dbReference>
<keyword evidence="4" id="KW-0539">Nucleus</keyword>
<comment type="subcellular location">
    <subcellularLocation>
        <location evidence="1">Nucleus</location>
    </subcellularLocation>
</comment>
<dbReference type="Gene3D" id="3.30.70.330">
    <property type="match status" value="4"/>
</dbReference>
<feature type="compositionally biased region" description="Polar residues" evidence="6">
    <location>
        <begin position="154"/>
        <end position="164"/>
    </location>
</feature>
<feature type="domain" description="RRM" evidence="7">
    <location>
        <begin position="645"/>
        <end position="735"/>
    </location>
</feature>
<feature type="compositionally biased region" description="Basic residues" evidence="6">
    <location>
        <begin position="818"/>
        <end position="830"/>
    </location>
</feature>
<feature type="compositionally biased region" description="Basic and acidic residues" evidence="6">
    <location>
        <begin position="791"/>
        <end position="807"/>
    </location>
</feature>
<sequence length="946" mass="105755">MGKKNKIKPAGGETQHSPSTVFVAGLPYSLTNTQLEEAFSEIGPIRRCFMVTKKGSTEHRGFGFVQFAAVEDADRAIEAKNGSMVGGRKIQVKHATHRAPLEQRRNKGNKETQSNSVVEPEDEKVNLSSEATKHEGPVNAQLTVVKESKEVHSTPKNSAETVHQSVPEDKPPSEKQRVAKTVIFGGLLNADMAKDVHQRASECGTVCSLKYPLPKEELEHHGLAREGCQLDASSILFTSVRSARNAVASLHQKEIHGGLVWARQLGGEGSKTQKWKLIVRNLPFKATVSDIKNMFSEAAFVWDVIIPQNSEKGGSKGFAFVKLTSRQDAEKVIKDFNGKHFGKRQIAVDWALSKKIYSSGGKSLADSEGQNNDGEESDSSDLEDDDVEYNNNSLQDKKVDAISDESDSEQEREITFDEEADIARRVLNAITSSASQVADISDTDMPEENDGDVKSSITDESPNAKNKPKLKPGDGEGKLLDKDPTQRQEELQRTIFISNLPFDISKEEVTQRFLTFGAIEAFFPVLHPVTKRPRGTGFLKFKTADGADAAVLAANAASGLGIHIKGRQLKILKALDKKEAQEKVLEKSKEKDVDHRNLYLAKEGLILEGTPAAEGVSTSDMHKRKMLKEKKETKLRSPNFHVSRTRLAIYNLPKSMNDKKLKQLCVNAVKSRATKQNPDIRQVIILKDPKKGNSAGKNDSRGVAFVEFSEHQHALVALRVLNNNPETFGPEHRPIVEFAVDNMLKLRNRKDMLLARKQQGSRNDHGNSQENDESKAKADHPKEKSRKRKSRNDSKEDPKAPDAKIEGEVAPEEAGAGKKQRSHFTGKKEKKKEPTSSGKQIGDHQKQRKPDEATTVDVQKTRLQERGHQLNSRKRRFQEEQSQRKEPFSMEKRKKSKRNKDPQGRDVVDRLDTLIEQYKSKFTRPNSDQTDPEKQGSRKIRRWFQS</sequence>
<evidence type="ECO:0000256" key="6">
    <source>
        <dbReference type="SAM" id="MobiDB-lite"/>
    </source>
</evidence>
<accession>A0AAV1D8Y7</accession>
<evidence type="ECO:0000313" key="8">
    <source>
        <dbReference type="EMBL" id="CAI9103761.1"/>
    </source>
</evidence>
<dbReference type="Pfam" id="PF00076">
    <property type="entry name" value="RRM_1"/>
    <property type="match status" value="3"/>
</dbReference>
<evidence type="ECO:0000256" key="2">
    <source>
        <dbReference type="ARBA" id="ARBA00022737"/>
    </source>
</evidence>
<feature type="compositionally biased region" description="Acidic residues" evidence="6">
    <location>
        <begin position="441"/>
        <end position="450"/>
    </location>
</feature>
<organism evidence="8 9">
    <name type="scientific">Oldenlandia corymbosa var. corymbosa</name>
    <dbReference type="NCBI Taxonomy" id="529605"/>
    <lineage>
        <taxon>Eukaryota</taxon>
        <taxon>Viridiplantae</taxon>
        <taxon>Streptophyta</taxon>
        <taxon>Embryophyta</taxon>
        <taxon>Tracheophyta</taxon>
        <taxon>Spermatophyta</taxon>
        <taxon>Magnoliopsida</taxon>
        <taxon>eudicotyledons</taxon>
        <taxon>Gunneridae</taxon>
        <taxon>Pentapetalae</taxon>
        <taxon>asterids</taxon>
        <taxon>lamiids</taxon>
        <taxon>Gentianales</taxon>
        <taxon>Rubiaceae</taxon>
        <taxon>Rubioideae</taxon>
        <taxon>Spermacoceae</taxon>
        <taxon>Hedyotis-Oldenlandia complex</taxon>
        <taxon>Oldenlandia</taxon>
    </lineage>
</organism>
<evidence type="ECO:0000313" key="9">
    <source>
        <dbReference type="Proteomes" id="UP001161247"/>
    </source>
</evidence>
<feature type="region of interest" description="Disordered" evidence="6">
    <location>
        <begin position="361"/>
        <end position="417"/>
    </location>
</feature>
<evidence type="ECO:0000256" key="5">
    <source>
        <dbReference type="PROSITE-ProRule" id="PRU00176"/>
    </source>
</evidence>
<dbReference type="InterPro" id="IPR051945">
    <property type="entry name" value="RRM_MRD1_RNA_proc_ribogen"/>
</dbReference>
<gene>
    <name evidence="8" type="ORF">OLC1_LOCUS12845</name>
</gene>
<feature type="compositionally biased region" description="Acidic residues" evidence="6">
    <location>
        <begin position="373"/>
        <end position="388"/>
    </location>
</feature>
<protein>
    <submittedName>
        <fullName evidence="8">OLC1v1002305C1</fullName>
    </submittedName>
</protein>
<evidence type="ECO:0000259" key="7">
    <source>
        <dbReference type="PROSITE" id="PS50102"/>
    </source>
</evidence>
<feature type="compositionally biased region" description="Basic residues" evidence="6">
    <location>
        <begin position="937"/>
        <end position="946"/>
    </location>
</feature>
<dbReference type="Proteomes" id="UP001161247">
    <property type="component" value="Chromosome 4"/>
</dbReference>
<keyword evidence="9" id="KW-1185">Reference proteome</keyword>
<dbReference type="FunFam" id="3.30.70.330:FF:000182">
    <property type="entry name" value="RNA-binding motif protein 28"/>
    <property type="match status" value="1"/>
</dbReference>
<feature type="region of interest" description="Disordered" evidence="6">
    <location>
        <begin position="756"/>
        <end position="946"/>
    </location>
</feature>
<evidence type="ECO:0000256" key="3">
    <source>
        <dbReference type="ARBA" id="ARBA00022884"/>
    </source>
</evidence>
<dbReference type="AlphaFoldDB" id="A0AAV1D8Y7"/>
<evidence type="ECO:0000256" key="4">
    <source>
        <dbReference type="ARBA" id="ARBA00023242"/>
    </source>
</evidence>
<feature type="compositionally biased region" description="Basic and acidic residues" evidence="6">
    <location>
        <begin position="877"/>
        <end position="891"/>
    </location>
</feature>
<feature type="region of interest" description="Disordered" evidence="6">
    <location>
        <begin position="85"/>
        <end position="175"/>
    </location>
</feature>
<dbReference type="InterPro" id="IPR000504">
    <property type="entry name" value="RRM_dom"/>
</dbReference>
<feature type="domain" description="RRM" evidence="7">
    <location>
        <begin position="19"/>
        <end position="97"/>
    </location>
</feature>
<feature type="compositionally biased region" description="Basic and acidic residues" evidence="6">
    <location>
        <begin position="841"/>
        <end position="852"/>
    </location>
</feature>
<feature type="compositionally biased region" description="Basic and acidic residues" evidence="6">
    <location>
        <begin position="471"/>
        <end position="486"/>
    </location>
</feature>
<keyword evidence="3 5" id="KW-0694">RNA-binding</keyword>
<dbReference type="CDD" id="cd12414">
    <property type="entry name" value="RRM2_RBM28_like"/>
    <property type="match status" value="1"/>
</dbReference>
<feature type="compositionally biased region" description="Basic and acidic residues" evidence="6">
    <location>
        <begin position="166"/>
        <end position="175"/>
    </location>
</feature>
<keyword evidence="2" id="KW-0677">Repeat</keyword>
<name>A0AAV1D8Y7_OLDCO</name>
<dbReference type="PANTHER" id="PTHR48039">
    <property type="entry name" value="RNA-BINDING MOTIF PROTEIN 14B"/>
    <property type="match status" value="1"/>
</dbReference>
<dbReference type="GO" id="GO:0005634">
    <property type="term" value="C:nucleus"/>
    <property type="evidence" value="ECO:0007669"/>
    <property type="project" value="UniProtKB-SubCell"/>
</dbReference>
<feature type="compositionally biased region" description="Basic and acidic residues" evidence="6">
    <location>
        <begin position="859"/>
        <end position="868"/>
    </location>
</feature>
<dbReference type="CDD" id="cd12413">
    <property type="entry name" value="RRM1_RBM28_like"/>
    <property type="match status" value="1"/>
</dbReference>
<feature type="compositionally biased region" description="Basic and acidic residues" evidence="6">
    <location>
        <begin position="762"/>
        <end position="782"/>
    </location>
</feature>
<feature type="domain" description="RRM" evidence="7">
    <location>
        <begin position="493"/>
        <end position="576"/>
    </location>
</feature>
<dbReference type="EMBL" id="OX459121">
    <property type="protein sequence ID" value="CAI9103761.1"/>
    <property type="molecule type" value="Genomic_DNA"/>
</dbReference>
<feature type="compositionally biased region" description="Basic and acidic residues" evidence="6">
    <location>
        <begin position="99"/>
        <end position="110"/>
    </location>
</feature>
<reference evidence="8" key="1">
    <citation type="submission" date="2023-03" db="EMBL/GenBank/DDBJ databases">
        <authorList>
            <person name="Julca I."/>
        </authorList>
    </citation>
    <scope>NUCLEOTIDE SEQUENCE</scope>
</reference>
<dbReference type="PANTHER" id="PTHR48039:SF5">
    <property type="entry name" value="RNA-BINDING PROTEIN 28"/>
    <property type="match status" value="1"/>
</dbReference>
<dbReference type="CDD" id="cd12416">
    <property type="entry name" value="RRM4_RBM28_like"/>
    <property type="match status" value="1"/>
</dbReference>
<dbReference type="GO" id="GO:0003729">
    <property type="term" value="F:mRNA binding"/>
    <property type="evidence" value="ECO:0007669"/>
    <property type="project" value="TreeGrafter"/>
</dbReference>
<feature type="compositionally biased region" description="Basic and acidic residues" evidence="6">
    <location>
        <begin position="899"/>
        <end position="913"/>
    </location>
</feature>
<dbReference type="InterPro" id="IPR012677">
    <property type="entry name" value="Nucleotide-bd_a/b_plait_sf"/>
</dbReference>
<feature type="compositionally biased region" description="Polar residues" evidence="6">
    <location>
        <begin position="455"/>
        <end position="464"/>
    </location>
</feature>
<proteinExistence type="predicted"/>
<feature type="domain" description="RRM" evidence="7">
    <location>
        <begin position="275"/>
        <end position="353"/>
    </location>
</feature>
<feature type="region of interest" description="Disordered" evidence="6">
    <location>
        <begin position="435"/>
        <end position="486"/>
    </location>
</feature>
<dbReference type="SUPFAM" id="SSF54928">
    <property type="entry name" value="RNA-binding domain, RBD"/>
    <property type="match status" value="3"/>
</dbReference>